<evidence type="ECO:0000313" key="3">
    <source>
        <dbReference type="Proteomes" id="UP000807504"/>
    </source>
</evidence>
<dbReference type="Proteomes" id="UP000807504">
    <property type="component" value="Unassembled WGS sequence"/>
</dbReference>
<keyword evidence="1" id="KW-0812">Transmembrane</keyword>
<organism evidence="2 3">
    <name type="scientific">Argiope bruennichi</name>
    <name type="common">Wasp spider</name>
    <name type="synonym">Aranea bruennichi</name>
    <dbReference type="NCBI Taxonomy" id="94029"/>
    <lineage>
        <taxon>Eukaryota</taxon>
        <taxon>Metazoa</taxon>
        <taxon>Ecdysozoa</taxon>
        <taxon>Arthropoda</taxon>
        <taxon>Chelicerata</taxon>
        <taxon>Arachnida</taxon>
        <taxon>Araneae</taxon>
        <taxon>Araneomorphae</taxon>
        <taxon>Entelegynae</taxon>
        <taxon>Araneoidea</taxon>
        <taxon>Araneidae</taxon>
        <taxon>Argiope</taxon>
    </lineage>
</organism>
<proteinExistence type="predicted"/>
<feature type="transmembrane region" description="Helical" evidence="1">
    <location>
        <begin position="190"/>
        <end position="210"/>
    </location>
</feature>
<keyword evidence="3" id="KW-1185">Reference proteome</keyword>
<comment type="caution">
    <text evidence="2">The sequence shown here is derived from an EMBL/GenBank/DDBJ whole genome shotgun (WGS) entry which is preliminary data.</text>
</comment>
<evidence type="ECO:0000256" key="1">
    <source>
        <dbReference type="SAM" id="Phobius"/>
    </source>
</evidence>
<sequence length="383" mass="43533">MFLLYRVFGETVASLFEPLEDFEQHLPRTDEDDSELDESFETPNLIHRHGIYRDMESGRRNADGTSKSSAENKISKHRPYILFTTTCGFLAAAFAFTSGLMLRIQCPGKGLLEYIFMSMGALGSIALLYILSLLLPKEFRRFRSHHQAIICLASIFFLGQWLFGILVYYFEDSIDDSFKDYCNPSLYKYTIYSGPIVILAFIILNFGLYFEDSKDILLKITAIQALQIHTLSGPIVIWHSNIIEKSQCSNTGFCFNDSEFPLLLSVPTAFVSSAWPKQICRPVCWPIQEYYKYFESHDGQSCVASLYKGLRKRTCCVQLSLGRSEIVPLQIREGSPHNSGAGQEQMLCSAVRLQRRQQSADAFLQREFGKACGKLQQLDVQSP</sequence>
<evidence type="ECO:0000313" key="2">
    <source>
        <dbReference type="EMBL" id="KAF8788851.1"/>
    </source>
</evidence>
<name>A0A8T0FD66_ARGBR</name>
<gene>
    <name evidence="2" type="ORF">HNY73_006850</name>
</gene>
<reference evidence="2" key="2">
    <citation type="submission" date="2020-06" db="EMBL/GenBank/DDBJ databases">
        <authorList>
            <person name="Sheffer M."/>
        </authorList>
    </citation>
    <scope>NUCLEOTIDE SEQUENCE</scope>
</reference>
<protein>
    <submittedName>
        <fullName evidence="2">Uncharacterized protein</fullName>
    </submittedName>
</protein>
<dbReference type="EMBL" id="JABXBU010000012">
    <property type="protein sequence ID" value="KAF8788851.1"/>
    <property type="molecule type" value="Genomic_DNA"/>
</dbReference>
<reference evidence="2" key="1">
    <citation type="journal article" date="2020" name="bioRxiv">
        <title>Chromosome-level reference genome of the European wasp spider Argiope bruennichi: a resource for studies on range expansion and evolutionary adaptation.</title>
        <authorList>
            <person name="Sheffer M.M."/>
            <person name="Hoppe A."/>
            <person name="Krehenwinkel H."/>
            <person name="Uhl G."/>
            <person name="Kuss A.W."/>
            <person name="Jensen L."/>
            <person name="Jensen C."/>
            <person name="Gillespie R.G."/>
            <person name="Hoff K.J."/>
            <person name="Prost S."/>
        </authorList>
    </citation>
    <scope>NUCLEOTIDE SEQUENCE</scope>
</reference>
<feature type="transmembrane region" description="Helical" evidence="1">
    <location>
        <begin position="80"/>
        <end position="102"/>
    </location>
</feature>
<dbReference type="AlphaFoldDB" id="A0A8T0FD66"/>
<feature type="transmembrane region" description="Helical" evidence="1">
    <location>
        <begin position="114"/>
        <end position="136"/>
    </location>
</feature>
<keyword evidence="1" id="KW-1133">Transmembrane helix</keyword>
<keyword evidence="1" id="KW-0472">Membrane</keyword>
<feature type="transmembrane region" description="Helical" evidence="1">
    <location>
        <begin position="148"/>
        <end position="170"/>
    </location>
</feature>
<accession>A0A8T0FD66</accession>